<dbReference type="Pfam" id="PF03189">
    <property type="entry name" value="Otopetrin"/>
    <property type="match status" value="2"/>
</dbReference>
<dbReference type="PANTHER" id="PTHR21522">
    <property type="entry name" value="PROTON CHANNEL OTOP"/>
    <property type="match status" value="1"/>
</dbReference>
<keyword evidence="5 12" id="KW-0812">Transmembrane</keyword>
<feature type="transmembrane region" description="Helical" evidence="12">
    <location>
        <begin position="617"/>
        <end position="635"/>
    </location>
</feature>
<keyword evidence="10" id="KW-0407">Ion channel</keyword>
<feature type="region of interest" description="Disordered" evidence="11">
    <location>
        <begin position="310"/>
        <end position="329"/>
    </location>
</feature>
<dbReference type="GO" id="GO:0015252">
    <property type="term" value="F:proton channel activity"/>
    <property type="evidence" value="ECO:0007669"/>
    <property type="project" value="InterPro"/>
</dbReference>
<comment type="subcellular location">
    <subcellularLocation>
        <location evidence="1">Cell membrane</location>
        <topology evidence="1">Multi-pass membrane protein</topology>
    </subcellularLocation>
</comment>
<gene>
    <name evidence="13" type="ORF">GPM918_LOCUS2377</name>
    <name evidence="14" type="ORF">SRO942_LOCUS2377</name>
</gene>
<dbReference type="PANTHER" id="PTHR21522:SF32">
    <property type="entry name" value="OTOPETRIN-2"/>
    <property type="match status" value="1"/>
</dbReference>
<evidence type="ECO:0000256" key="6">
    <source>
        <dbReference type="ARBA" id="ARBA00022781"/>
    </source>
</evidence>
<evidence type="ECO:0000256" key="5">
    <source>
        <dbReference type="ARBA" id="ARBA00022692"/>
    </source>
</evidence>
<evidence type="ECO:0000256" key="7">
    <source>
        <dbReference type="ARBA" id="ARBA00022989"/>
    </source>
</evidence>
<keyword evidence="6" id="KW-0375">Hydrogen ion transport</keyword>
<accession>A0A813RC86</accession>
<evidence type="ECO:0000256" key="9">
    <source>
        <dbReference type="ARBA" id="ARBA00023136"/>
    </source>
</evidence>
<evidence type="ECO:0000256" key="2">
    <source>
        <dbReference type="ARBA" id="ARBA00006513"/>
    </source>
</evidence>
<reference evidence="13" key="1">
    <citation type="submission" date="2021-02" db="EMBL/GenBank/DDBJ databases">
        <authorList>
            <person name="Nowell W R."/>
        </authorList>
    </citation>
    <scope>NUCLEOTIDE SEQUENCE</scope>
</reference>
<evidence type="ECO:0000313" key="15">
    <source>
        <dbReference type="Proteomes" id="UP000663829"/>
    </source>
</evidence>
<keyword evidence="9 12" id="KW-0472">Membrane</keyword>
<dbReference type="OrthoDB" id="6429739at2759"/>
<keyword evidence="3" id="KW-0813">Transport</keyword>
<dbReference type="Proteomes" id="UP000663829">
    <property type="component" value="Unassembled WGS sequence"/>
</dbReference>
<dbReference type="EMBL" id="CAJOBC010000263">
    <property type="protein sequence ID" value="CAF3562409.1"/>
    <property type="molecule type" value="Genomic_DNA"/>
</dbReference>
<feature type="transmembrane region" description="Helical" evidence="12">
    <location>
        <begin position="481"/>
        <end position="501"/>
    </location>
</feature>
<proteinExistence type="inferred from homology"/>
<sequence>MRYLKVPTIENDQIDQNEQQLLSSKSRHTVSMLCSPTEFFNRQDVPANSQRSSSQQQTHQLFSPKRQHASNLSLPTVSAPRTWMKSEVSIERMNSPHQNYNHKSVCYLDRIPTNYDNNSTLIDNSMSIQRSMTTTPVVVRLSRSSSFLSNSPYTPTNNTAMVNNNNIASHQNKKFTSKRLLKEAQLLLRRSWPNPFVQGRLPFIFLVGVAFSISHAIIPEEEQQGFKHLAEVYFTFLYWLSIFWMLFFIVDIVRHRRKINLNTNKSKSGSHLNINGPVGRGDVIKNLVKTTPYYGLKIFDDLELDETHNDNHSLSDHHEDDDDNGGDLEKSLEEMSLPIKRTVHNQRSRAADDRRLALDTGGVSNLRAYIRHRKDSIVQRVIGYNYDDKSTAGGLYIRVGTGKHADLDTHTSNHSTTYINYEYLRLKPLLYPCTIEFSLMCLTLFFLIWENVGKTFAYKMSDKASTKNVFMVNCHASIKGLFTGMIIFSCSVISIILYAGFRNKSGVDSHSPSAGDLRKGQNVLQQLSHGEPPHSSMFNGKINYSIAIIEIEFIEGTVHAFFILIALRKRLNRTTKKEYPAREIITLLIMIDLSLWFEETTTTTKHEANPFQLDFYHIIPWSIIAAIATPLQIFFRFHSSVCLSHVWENMYTTSDEPIAHHGL</sequence>
<keyword evidence="7 12" id="KW-1133">Transmembrane helix</keyword>
<comment type="caution">
    <text evidence="13">The sequence shown here is derived from an EMBL/GenBank/DDBJ whole genome shotgun (WGS) entry which is preliminary data.</text>
</comment>
<comment type="similarity">
    <text evidence="2">Belongs to the otopetrin family.</text>
</comment>
<feature type="region of interest" description="Disordered" evidence="11">
    <location>
        <begin position="45"/>
        <end position="74"/>
    </location>
</feature>
<evidence type="ECO:0000256" key="11">
    <source>
        <dbReference type="SAM" id="MobiDB-lite"/>
    </source>
</evidence>
<evidence type="ECO:0000256" key="4">
    <source>
        <dbReference type="ARBA" id="ARBA00022475"/>
    </source>
</evidence>
<evidence type="ECO:0000313" key="13">
    <source>
        <dbReference type="EMBL" id="CAF0779414.1"/>
    </source>
</evidence>
<dbReference type="Proteomes" id="UP000681722">
    <property type="component" value="Unassembled WGS sequence"/>
</dbReference>
<keyword evidence="8" id="KW-0406">Ion transport</keyword>
<dbReference type="EMBL" id="CAJNOQ010000263">
    <property type="protein sequence ID" value="CAF0779414.1"/>
    <property type="molecule type" value="Genomic_DNA"/>
</dbReference>
<keyword evidence="15" id="KW-1185">Reference proteome</keyword>
<evidence type="ECO:0000256" key="12">
    <source>
        <dbReference type="SAM" id="Phobius"/>
    </source>
</evidence>
<protein>
    <submittedName>
        <fullName evidence="13">Uncharacterized protein</fullName>
    </submittedName>
</protein>
<evidence type="ECO:0000256" key="3">
    <source>
        <dbReference type="ARBA" id="ARBA00022448"/>
    </source>
</evidence>
<feature type="transmembrane region" description="Helical" evidence="12">
    <location>
        <begin position="230"/>
        <end position="250"/>
    </location>
</feature>
<dbReference type="GO" id="GO:0005886">
    <property type="term" value="C:plasma membrane"/>
    <property type="evidence" value="ECO:0007669"/>
    <property type="project" value="UniProtKB-SubCell"/>
</dbReference>
<evidence type="ECO:0000256" key="1">
    <source>
        <dbReference type="ARBA" id="ARBA00004651"/>
    </source>
</evidence>
<evidence type="ECO:0000256" key="10">
    <source>
        <dbReference type="ARBA" id="ARBA00023303"/>
    </source>
</evidence>
<feature type="transmembrane region" description="Helical" evidence="12">
    <location>
        <begin position="199"/>
        <end position="218"/>
    </location>
</feature>
<keyword evidence="4" id="KW-1003">Cell membrane</keyword>
<organism evidence="13 15">
    <name type="scientific">Didymodactylos carnosus</name>
    <dbReference type="NCBI Taxonomy" id="1234261"/>
    <lineage>
        <taxon>Eukaryota</taxon>
        <taxon>Metazoa</taxon>
        <taxon>Spiralia</taxon>
        <taxon>Gnathifera</taxon>
        <taxon>Rotifera</taxon>
        <taxon>Eurotatoria</taxon>
        <taxon>Bdelloidea</taxon>
        <taxon>Philodinida</taxon>
        <taxon>Philodinidae</taxon>
        <taxon>Didymodactylos</taxon>
    </lineage>
</organism>
<dbReference type="AlphaFoldDB" id="A0A813RC86"/>
<name>A0A813RC86_9BILA</name>
<dbReference type="InterPro" id="IPR004878">
    <property type="entry name" value="Otopetrin"/>
</dbReference>
<evidence type="ECO:0000313" key="14">
    <source>
        <dbReference type="EMBL" id="CAF3562409.1"/>
    </source>
</evidence>
<evidence type="ECO:0000256" key="8">
    <source>
        <dbReference type="ARBA" id="ARBA00023065"/>
    </source>
</evidence>